<proteinExistence type="predicted"/>
<gene>
    <name evidence="1" type="ORF">M8523_00390</name>
</gene>
<evidence type="ECO:0000313" key="1">
    <source>
        <dbReference type="EMBL" id="MCW6506476.1"/>
    </source>
</evidence>
<organism evidence="1 2">
    <name type="scientific">Lichenifustis flavocetrariae</name>
    <dbReference type="NCBI Taxonomy" id="2949735"/>
    <lineage>
        <taxon>Bacteria</taxon>
        <taxon>Pseudomonadati</taxon>
        <taxon>Pseudomonadota</taxon>
        <taxon>Alphaproteobacteria</taxon>
        <taxon>Hyphomicrobiales</taxon>
        <taxon>Lichenihabitantaceae</taxon>
        <taxon>Lichenifustis</taxon>
    </lineage>
</organism>
<dbReference type="Gene3D" id="3.40.50.1820">
    <property type="entry name" value="alpha/beta hydrolase"/>
    <property type="match status" value="1"/>
</dbReference>
<keyword evidence="2" id="KW-1185">Reference proteome</keyword>
<dbReference type="GO" id="GO:0016787">
    <property type="term" value="F:hydrolase activity"/>
    <property type="evidence" value="ECO:0007669"/>
    <property type="project" value="UniProtKB-KW"/>
</dbReference>
<dbReference type="InterPro" id="IPR029058">
    <property type="entry name" value="AB_hydrolase_fold"/>
</dbReference>
<evidence type="ECO:0000313" key="2">
    <source>
        <dbReference type="Proteomes" id="UP001165667"/>
    </source>
</evidence>
<dbReference type="RefSeq" id="WP_282582840.1">
    <property type="nucleotide sequence ID" value="NZ_JAMOIM010000001.1"/>
</dbReference>
<sequence>MKSRDADILILPGLGGSGPDHWQSRWQAKLSSARRIEQADWAHPEFAIWGARIAEAVAEAERPVVLVAHSLGVIAAAHVLAVAGPGRVAGAFLVAPPAEASVIDIPEIATDFRPYPTRVLPCPTVLVASTDDPYCTLEASEALASHWGSSLLNAGAAGHINTASGHGPWPEGLMAFAGFLTKL</sequence>
<keyword evidence="1" id="KW-0378">Hydrolase</keyword>
<name>A0AA41YSN8_9HYPH</name>
<comment type="caution">
    <text evidence="1">The sequence shown here is derived from an EMBL/GenBank/DDBJ whole genome shotgun (WGS) entry which is preliminary data.</text>
</comment>
<dbReference type="InterPro" id="IPR010662">
    <property type="entry name" value="RBBP9/YdeN"/>
</dbReference>
<protein>
    <submittedName>
        <fullName evidence="1">Alpha/beta hydrolase</fullName>
    </submittedName>
</protein>
<reference evidence="1" key="1">
    <citation type="submission" date="2022-05" db="EMBL/GenBank/DDBJ databases">
        <authorList>
            <person name="Pankratov T."/>
        </authorList>
    </citation>
    <scope>NUCLEOTIDE SEQUENCE</scope>
    <source>
        <strain evidence="1">BP6-180914</strain>
    </source>
</reference>
<dbReference type="Proteomes" id="UP001165667">
    <property type="component" value="Unassembled WGS sequence"/>
</dbReference>
<dbReference type="EMBL" id="JAMOIM010000001">
    <property type="protein sequence ID" value="MCW6506476.1"/>
    <property type="molecule type" value="Genomic_DNA"/>
</dbReference>
<dbReference type="AlphaFoldDB" id="A0AA41YSN8"/>
<accession>A0AA41YSN8</accession>
<dbReference type="SUPFAM" id="SSF53474">
    <property type="entry name" value="alpha/beta-Hydrolases"/>
    <property type="match status" value="1"/>
</dbReference>
<dbReference type="Pfam" id="PF06821">
    <property type="entry name" value="Ser_hydrolase"/>
    <property type="match status" value="1"/>
</dbReference>